<dbReference type="InterPro" id="IPR032466">
    <property type="entry name" value="Metal_Hydrolase"/>
</dbReference>
<feature type="binding site" evidence="1">
    <location>
        <position position="240"/>
    </location>
    <ligand>
        <name>a divalent metal cation</name>
        <dbReference type="ChEBI" id="CHEBI:60240"/>
        <label>1</label>
    </ligand>
</feature>
<dbReference type="PIRSF" id="PIRSF005902">
    <property type="entry name" value="DNase_TatD"/>
    <property type="match status" value="1"/>
</dbReference>
<dbReference type="PANTHER" id="PTHR46124:SF2">
    <property type="entry name" value="D-AMINOACYL-TRNA DEACYLASE"/>
    <property type="match status" value="1"/>
</dbReference>
<feature type="binding site" evidence="1">
    <location>
        <position position="112"/>
    </location>
    <ligand>
        <name>a divalent metal cation</name>
        <dbReference type="ChEBI" id="CHEBI:60240"/>
        <label>1</label>
    </ligand>
</feature>
<proteinExistence type="predicted"/>
<dbReference type="Gene3D" id="3.20.20.140">
    <property type="entry name" value="Metal-dependent hydrolases"/>
    <property type="match status" value="1"/>
</dbReference>
<evidence type="ECO:0008006" key="4">
    <source>
        <dbReference type="Google" id="ProtNLM"/>
    </source>
</evidence>
<sequence>MHDSHIHISLSPLKENIQTDIQEFLELNGKNILAQTTQYSDYQDTIDMVKQLNITYGNVVALALGIHPSRFEEGLAQNELEGMDIFKYGQKQFDIFKEIFERNIKDVTAIGECGLDYFSMYEYNQFTKKQIEDIKEVQRRVFKKLCTLAIKYNLPMSIHSREKEGESVCVKDTLSIIAKEGKGTIRGSFHSYTGDKKVLKDILDMGMYVGFNAIITYPSGESVRELLKEVPLDRILFETDGPFLPTQNVRKNKKAEKKYGRPVMIKEIIQKAAEIKGVSYEKMEEITDQNFTTLFSSRD</sequence>
<comment type="caution">
    <text evidence="2">The sequence shown here is derived from an EMBL/GenBank/DDBJ whole genome shotgun (WGS) entry which is preliminary data.</text>
</comment>
<dbReference type="Proteomes" id="UP000178631">
    <property type="component" value="Unassembled WGS sequence"/>
</dbReference>
<feature type="binding site" evidence="1">
    <location>
        <position position="7"/>
    </location>
    <ligand>
        <name>a divalent metal cation</name>
        <dbReference type="ChEBI" id="CHEBI:60240"/>
        <label>1</label>
    </ligand>
</feature>
<dbReference type="PANTHER" id="PTHR46124">
    <property type="entry name" value="D-AMINOACYL-TRNA DEACYLASE"/>
    <property type="match status" value="1"/>
</dbReference>
<dbReference type="Pfam" id="PF01026">
    <property type="entry name" value="TatD_DNase"/>
    <property type="match status" value="1"/>
</dbReference>
<dbReference type="SUPFAM" id="SSF51556">
    <property type="entry name" value="Metallo-dependent hydrolases"/>
    <property type="match status" value="1"/>
</dbReference>
<reference evidence="2 3" key="1">
    <citation type="journal article" date="2016" name="Nat. Commun.">
        <title>Thousands of microbial genomes shed light on interconnected biogeochemical processes in an aquifer system.</title>
        <authorList>
            <person name="Anantharaman K."/>
            <person name="Brown C.T."/>
            <person name="Hug L.A."/>
            <person name="Sharon I."/>
            <person name="Castelle C.J."/>
            <person name="Probst A.J."/>
            <person name="Thomas B.C."/>
            <person name="Singh A."/>
            <person name="Wilkins M.J."/>
            <person name="Karaoz U."/>
            <person name="Brodie E.L."/>
            <person name="Williams K.H."/>
            <person name="Hubbard S.S."/>
            <person name="Banfield J.F."/>
        </authorList>
    </citation>
    <scope>NUCLEOTIDE SEQUENCE [LARGE SCALE GENOMIC DNA]</scope>
</reference>
<protein>
    <recommendedName>
        <fullName evidence="4">Hydrolase TatD</fullName>
    </recommendedName>
</protein>
<organism evidence="2 3">
    <name type="scientific">candidate division WS6 bacterium RIFOXYC1_FULL_33_10</name>
    <dbReference type="NCBI Taxonomy" id="1802606"/>
    <lineage>
        <taxon>Bacteria</taxon>
        <taxon>Candidatus Dojkabacteria</taxon>
    </lineage>
</organism>
<gene>
    <name evidence="2" type="ORF">A3J98_02095</name>
</gene>
<evidence type="ECO:0000313" key="2">
    <source>
        <dbReference type="EMBL" id="OGC44170.1"/>
    </source>
</evidence>
<dbReference type="AlphaFoldDB" id="A0A1F4UH85"/>
<accession>A0A1F4UH85</accession>
<dbReference type="GO" id="GO:0016788">
    <property type="term" value="F:hydrolase activity, acting on ester bonds"/>
    <property type="evidence" value="ECO:0007669"/>
    <property type="project" value="InterPro"/>
</dbReference>
<dbReference type="EMBL" id="MEUP01000153">
    <property type="protein sequence ID" value="OGC44170.1"/>
    <property type="molecule type" value="Genomic_DNA"/>
</dbReference>
<dbReference type="GO" id="GO:0046872">
    <property type="term" value="F:metal ion binding"/>
    <property type="evidence" value="ECO:0007669"/>
    <property type="project" value="UniProtKB-KW"/>
</dbReference>
<dbReference type="InterPro" id="IPR001130">
    <property type="entry name" value="TatD-like"/>
</dbReference>
<feature type="binding site" evidence="1">
    <location>
        <position position="190"/>
    </location>
    <ligand>
        <name>a divalent metal cation</name>
        <dbReference type="ChEBI" id="CHEBI:60240"/>
        <label>2</label>
    </ligand>
</feature>
<feature type="binding site" evidence="1">
    <location>
        <position position="159"/>
    </location>
    <ligand>
        <name>a divalent metal cation</name>
        <dbReference type="ChEBI" id="CHEBI:60240"/>
        <label>2</label>
    </ligand>
</feature>
<keyword evidence="1" id="KW-0479">Metal-binding</keyword>
<evidence type="ECO:0000256" key="1">
    <source>
        <dbReference type="PIRSR" id="PIRSR005902-1"/>
    </source>
</evidence>
<evidence type="ECO:0000313" key="3">
    <source>
        <dbReference type="Proteomes" id="UP000178631"/>
    </source>
</evidence>
<name>A0A1F4UH85_9BACT</name>
<feature type="binding site" evidence="1">
    <location>
        <position position="5"/>
    </location>
    <ligand>
        <name>a divalent metal cation</name>
        <dbReference type="ChEBI" id="CHEBI:60240"/>
        <label>1</label>
    </ligand>
</feature>
<dbReference type="CDD" id="cd01310">
    <property type="entry name" value="TatD_DNAse"/>
    <property type="match status" value="1"/>
</dbReference>